<proteinExistence type="predicted"/>
<gene>
    <name evidence="1" type="ORF">TPC1_20195</name>
</gene>
<dbReference type="InterPro" id="IPR032675">
    <property type="entry name" value="LRR_dom_sf"/>
</dbReference>
<feature type="non-terminal residue" evidence="1">
    <location>
        <position position="101"/>
    </location>
</feature>
<dbReference type="EMBL" id="GDID01006100">
    <property type="protein sequence ID" value="JAP90506.1"/>
    <property type="molecule type" value="Transcribed_RNA"/>
</dbReference>
<dbReference type="InterPro" id="IPR026906">
    <property type="entry name" value="LRR_5"/>
</dbReference>
<evidence type="ECO:0000313" key="1">
    <source>
        <dbReference type="EMBL" id="JAP90506.1"/>
    </source>
</evidence>
<accession>A0A146K4C6</accession>
<organism evidence="1">
    <name type="scientific">Trepomonas sp. PC1</name>
    <dbReference type="NCBI Taxonomy" id="1076344"/>
    <lineage>
        <taxon>Eukaryota</taxon>
        <taxon>Metamonada</taxon>
        <taxon>Diplomonadida</taxon>
        <taxon>Hexamitidae</taxon>
        <taxon>Hexamitinae</taxon>
        <taxon>Trepomonas</taxon>
    </lineage>
</organism>
<dbReference type="Pfam" id="PF13306">
    <property type="entry name" value="LRR_5"/>
    <property type="match status" value="1"/>
</dbReference>
<protein>
    <submittedName>
        <fullName evidence="1">Leucine rich repeats-containing protein</fullName>
    </submittedName>
</protein>
<sequence>RTFYGNKRLVECCFPNLISVGYQCFSNNTFRSFYAPKCKVVERFAFQHCHCLDKFVANDFLVIRQGAFYGCGIKQIYCPKVREIGYFAFLGCPIRKADFGS</sequence>
<dbReference type="Gene3D" id="3.80.10.10">
    <property type="entry name" value="Ribonuclease Inhibitor"/>
    <property type="match status" value="1"/>
</dbReference>
<dbReference type="AlphaFoldDB" id="A0A146K4C6"/>
<name>A0A146K4C6_9EUKA</name>
<feature type="non-terminal residue" evidence="1">
    <location>
        <position position="1"/>
    </location>
</feature>
<reference evidence="1" key="1">
    <citation type="submission" date="2015-07" db="EMBL/GenBank/DDBJ databases">
        <title>Adaptation to a free-living lifestyle via gene acquisitions in the diplomonad Trepomonas sp. PC1.</title>
        <authorList>
            <person name="Xu F."/>
            <person name="Jerlstrom-Hultqvist J."/>
            <person name="Kolisko M."/>
            <person name="Simpson A.G.B."/>
            <person name="Roger A.J."/>
            <person name="Svard S.G."/>
            <person name="Andersson J.O."/>
        </authorList>
    </citation>
    <scope>NUCLEOTIDE SEQUENCE</scope>
    <source>
        <strain evidence="1">PC1</strain>
    </source>
</reference>